<evidence type="ECO:0000256" key="9">
    <source>
        <dbReference type="RuleBase" id="RU365093"/>
    </source>
</evidence>
<keyword evidence="8" id="KW-0472">Membrane</keyword>
<dbReference type="NCBIfam" id="TIGR01843">
    <property type="entry name" value="type_I_hlyD"/>
    <property type="match status" value="1"/>
</dbReference>
<name>W6M8W0_9GAMM</name>
<dbReference type="AlphaFoldDB" id="W6M8W0"/>
<dbReference type="STRING" id="1400863.BN873_770050"/>
<gene>
    <name evidence="13" type="ORF">BN873_770050</name>
</gene>
<dbReference type="RefSeq" id="WP_048675552.1">
    <property type="nucleotide sequence ID" value="NZ_CBTJ020000088.1"/>
</dbReference>
<evidence type="ECO:0000256" key="4">
    <source>
        <dbReference type="ARBA" id="ARBA00022475"/>
    </source>
</evidence>
<dbReference type="InterPro" id="IPR010129">
    <property type="entry name" value="T1SS_HlyD"/>
</dbReference>
<dbReference type="InterPro" id="IPR058982">
    <property type="entry name" value="Beta-barrel_AprE"/>
</dbReference>
<evidence type="ECO:0000313" key="13">
    <source>
        <dbReference type="EMBL" id="CDI04017.1"/>
    </source>
</evidence>
<evidence type="ECO:0000256" key="5">
    <source>
        <dbReference type="ARBA" id="ARBA00022519"/>
    </source>
</evidence>
<evidence type="ECO:0000256" key="8">
    <source>
        <dbReference type="ARBA" id="ARBA00023136"/>
    </source>
</evidence>
<keyword evidence="5 9" id="KW-0997">Cell inner membrane</keyword>
<dbReference type="Gene3D" id="2.40.30.170">
    <property type="match status" value="1"/>
</dbReference>
<dbReference type="GO" id="GO:0005886">
    <property type="term" value="C:plasma membrane"/>
    <property type="evidence" value="ECO:0007669"/>
    <property type="project" value="UniProtKB-SubCell"/>
</dbReference>
<feature type="coiled-coil region" evidence="10">
    <location>
        <begin position="178"/>
        <end position="205"/>
    </location>
</feature>
<feature type="domain" description="AprE-like long alpha-helical hairpin" evidence="11">
    <location>
        <begin position="117"/>
        <end position="306"/>
    </location>
</feature>
<comment type="subcellular location">
    <subcellularLocation>
        <location evidence="1 9">Cell inner membrane</location>
        <topology evidence="1 9">Single-pass membrane protein</topology>
    </subcellularLocation>
</comment>
<proteinExistence type="inferred from homology"/>
<dbReference type="Pfam" id="PF25994">
    <property type="entry name" value="HH_AprE"/>
    <property type="match status" value="1"/>
</dbReference>
<evidence type="ECO:0000256" key="3">
    <source>
        <dbReference type="ARBA" id="ARBA00022448"/>
    </source>
</evidence>
<sequence>MTADAVIFQMTAKKPTREAEQNLSPVPDSTAAAVLTEGQRVIRVGLLVVIAAFGVGGVMFGQAPLAGAVLASGVVKVADNRKSVQHLEGGIVKEIRVRNGDPVVAGQTLIVLEDERAAANLDLLAGQWEATAAKAARLQAERDVRPEPDFPARLRARAADARVADLLRMEITLFHTKRAALDRQLTSLDQQISEIDREQASLQAQFDAGKEANRLLAEEVGANEAGEQRQIVSKVQVLALKRAQQERLARQAELTGAMARSRQRREELRARATALRNQYSQAAADELTAVKATLADLDEKQRPSRDAVNRQAIVAPIAGQVVDLQLFTVGGVARPGERLLDIVPDSEPLLIEARIGLDDIDDLRLNQPADIRLTAYPTRTTPLLTGVVRYLSADQLVDARTGAPHYIAQVAVDAASLAQAGGRVRLQPGMRAEVFVKTGERTVIDYLLEPVAATLRRALREH</sequence>
<organism evidence="13 14">
    <name type="scientific">Candidatus Competibacter denitrificans Run_A_D11</name>
    <dbReference type="NCBI Taxonomy" id="1400863"/>
    <lineage>
        <taxon>Bacteria</taxon>
        <taxon>Pseudomonadati</taxon>
        <taxon>Pseudomonadota</taxon>
        <taxon>Gammaproteobacteria</taxon>
        <taxon>Candidatus Competibacteraceae</taxon>
        <taxon>Candidatus Competibacter</taxon>
    </lineage>
</organism>
<comment type="similarity">
    <text evidence="2 9">Belongs to the membrane fusion protein (MFP) (TC 8.A.1) family.</text>
</comment>
<dbReference type="InterPro" id="IPR050739">
    <property type="entry name" value="MFP"/>
</dbReference>
<dbReference type="PRINTS" id="PR01490">
    <property type="entry name" value="RTXTOXIND"/>
</dbReference>
<evidence type="ECO:0000256" key="2">
    <source>
        <dbReference type="ARBA" id="ARBA00009477"/>
    </source>
</evidence>
<evidence type="ECO:0000256" key="10">
    <source>
        <dbReference type="SAM" id="Coils"/>
    </source>
</evidence>
<keyword evidence="14" id="KW-1185">Reference proteome</keyword>
<keyword evidence="6" id="KW-0812">Transmembrane</keyword>
<evidence type="ECO:0000259" key="12">
    <source>
        <dbReference type="Pfam" id="PF26002"/>
    </source>
</evidence>
<dbReference type="PANTHER" id="PTHR30386">
    <property type="entry name" value="MEMBRANE FUSION SUBUNIT OF EMRAB-TOLC MULTIDRUG EFFLUX PUMP"/>
    <property type="match status" value="1"/>
</dbReference>
<evidence type="ECO:0000256" key="7">
    <source>
        <dbReference type="ARBA" id="ARBA00022989"/>
    </source>
</evidence>
<dbReference type="PANTHER" id="PTHR30386:SF17">
    <property type="entry name" value="ALKALINE PROTEASE SECRETION PROTEIN APRE"/>
    <property type="match status" value="1"/>
</dbReference>
<dbReference type="EMBL" id="CBTJ020000088">
    <property type="protein sequence ID" value="CDI04017.1"/>
    <property type="molecule type" value="Genomic_DNA"/>
</dbReference>
<dbReference type="Proteomes" id="UP000035760">
    <property type="component" value="Unassembled WGS sequence"/>
</dbReference>
<feature type="domain" description="AprE-like beta-barrel" evidence="12">
    <location>
        <begin position="349"/>
        <end position="439"/>
    </location>
</feature>
<dbReference type="Pfam" id="PF26002">
    <property type="entry name" value="Beta-barrel_AprE"/>
    <property type="match status" value="1"/>
</dbReference>
<keyword evidence="10" id="KW-0175">Coiled coil</keyword>
<reference evidence="13" key="1">
    <citation type="submission" date="2013-07" db="EMBL/GenBank/DDBJ databases">
        <authorList>
            <person name="McIlroy S."/>
        </authorList>
    </citation>
    <scope>NUCLEOTIDE SEQUENCE [LARGE SCALE GENOMIC DNA]</scope>
    <source>
        <strain evidence="13">Run_A_D11</strain>
    </source>
</reference>
<keyword evidence="7" id="KW-1133">Transmembrane helix</keyword>
<accession>W6M8W0</accession>
<evidence type="ECO:0000259" key="11">
    <source>
        <dbReference type="Pfam" id="PF25994"/>
    </source>
</evidence>
<feature type="coiled-coil region" evidence="10">
    <location>
        <begin position="251"/>
        <end position="285"/>
    </location>
</feature>
<keyword evidence="4 9" id="KW-1003">Cell membrane</keyword>
<evidence type="ECO:0000256" key="6">
    <source>
        <dbReference type="ARBA" id="ARBA00022692"/>
    </source>
</evidence>
<dbReference type="InterPro" id="IPR006144">
    <property type="entry name" value="Secretion_HlyD_CS"/>
</dbReference>
<dbReference type="PROSITE" id="PS00543">
    <property type="entry name" value="HLYD_FAMILY"/>
    <property type="match status" value="1"/>
</dbReference>
<evidence type="ECO:0000313" key="14">
    <source>
        <dbReference type="Proteomes" id="UP000035760"/>
    </source>
</evidence>
<reference evidence="13" key="2">
    <citation type="submission" date="2014-03" db="EMBL/GenBank/DDBJ databases">
        <title>Candidatus Competibacter-lineage genomes retrieved from metagenomes reveal functional metabolic diversity.</title>
        <authorList>
            <person name="McIlroy S.J."/>
            <person name="Albertsen M."/>
            <person name="Andresen E.K."/>
            <person name="Saunders A.M."/>
            <person name="Kristiansen R."/>
            <person name="Stokholm-Bjerregaard M."/>
            <person name="Nielsen K.L."/>
            <person name="Nielsen P.H."/>
        </authorList>
    </citation>
    <scope>NUCLEOTIDE SEQUENCE</scope>
    <source>
        <strain evidence="13">Run_A_D11</strain>
    </source>
</reference>
<dbReference type="GO" id="GO:0009306">
    <property type="term" value="P:protein secretion"/>
    <property type="evidence" value="ECO:0007669"/>
    <property type="project" value="InterPro"/>
</dbReference>
<dbReference type="OrthoDB" id="9775513at2"/>
<dbReference type="InterPro" id="IPR058781">
    <property type="entry name" value="HH_AprE-like"/>
</dbReference>
<protein>
    <recommendedName>
        <fullName evidence="9">Membrane fusion protein (MFP) family protein</fullName>
    </recommendedName>
</protein>
<keyword evidence="3 9" id="KW-0813">Transport</keyword>
<dbReference type="Gene3D" id="2.40.50.100">
    <property type="match status" value="1"/>
</dbReference>
<comment type="caution">
    <text evidence="13">The sequence shown here is derived from an EMBL/GenBank/DDBJ whole genome shotgun (WGS) entry which is preliminary data.</text>
</comment>
<evidence type="ECO:0000256" key="1">
    <source>
        <dbReference type="ARBA" id="ARBA00004377"/>
    </source>
</evidence>